<dbReference type="PANTHER" id="PTHR37422:SF23">
    <property type="entry name" value="TEICHURONIC ACID BIOSYNTHESIS PROTEIN TUAE"/>
    <property type="match status" value="1"/>
</dbReference>
<evidence type="ECO:0000256" key="1">
    <source>
        <dbReference type="ARBA" id="ARBA00004141"/>
    </source>
</evidence>
<gene>
    <name evidence="8" type="ORF">XJ44_02940</name>
</gene>
<feature type="transmembrane region" description="Helical" evidence="6">
    <location>
        <begin position="255"/>
        <end position="277"/>
    </location>
</feature>
<proteinExistence type="predicted"/>
<feature type="transmembrane region" description="Helical" evidence="6">
    <location>
        <begin position="165"/>
        <end position="187"/>
    </location>
</feature>
<dbReference type="RefSeq" id="WP_075665575.1">
    <property type="nucleotide sequence ID" value="NZ_LBFC01000009.1"/>
</dbReference>
<feature type="transmembrane region" description="Helical" evidence="6">
    <location>
        <begin position="459"/>
        <end position="478"/>
    </location>
</feature>
<feature type="transmembrane region" description="Helical" evidence="6">
    <location>
        <begin position="199"/>
        <end position="220"/>
    </location>
</feature>
<feature type="coiled-coil region" evidence="5">
    <location>
        <begin position="554"/>
        <end position="584"/>
    </location>
</feature>
<feature type="transmembrane region" description="Helical" evidence="6">
    <location>
        <begin position="58"/>
        <end position="82"/>
    </location>
</feature>
<keyword evidence="9" id="KW-1185">Reference proteome</keyword>
<evidence type="ECO:0000259" key="7">
    <source>
        <dbReference type="Pfam" id="PF04932"/>
    </source>
</evidence>
<evidence type="ECO:0000256" key="4">
    <source>
        <dbReference type="ARBA" id="ARBA00023136"/>
    </source>
</evidence>
<dbReference type="Pfam" id="PF04932">
    <property type="entry name" value="Wzy_C"/>
    <property type="match status" value="1"/>
</dbReference>
<dbReference type="InterPro" id="IPR007016">
    <property type="entry name" value="O-antigen_ligase-rel_domated"/>
</dbReference>
<evidence type="ECO:0000256" key="5">
    <source>
        <dbReference type="SAM" id="Coils"/>
    </source>
</evidence>
<evidence type="ECO:0000256" key="2">
    <source>
        <dbReference type="ARBA" id="ARBA00022692"/>
    </source>
</evidence>
<accession>A0ABX3IK74</accession>
<dbReference type="PANTHER" id="PTHR37422">
    <property type="entry name" value="TEICHURONIC ACID BIOSYNTHESIS PROTEIN TUAE"/>
    <property type="match status" value="1"/>
</dbReference>
<comment type="caution">
    <text evidence="8">The sequence shown here is derived from an EMBL/GenBank/DDBJ whole genome shotgun (WGS) entry which is preliminary data.</text>
</comment>
<name>A0ABX3IK74_9BACT</name>
<protein>
    <submittedName>
        <fullName evidence="8">Polymerase</fullName>
    </submittedName>
</protein>
<evidence type="ECO:0000313" key="8">
    <source>
        <dbReference type="EMBL" id="ONN27592.1"/>
    </source>
</evidence>
<feature type="transmembrane region" description="Helical" evidence="6">
    <location>
        <begin position="122"/>
        <end position="145"/>
    </location>
</feature>
<sequence>MIFKDLLLQITIVLVALFASPKYTYEFSVPKYAILTLSISILFTYLAVKWIKEKKISFYISTAHVIWFFFAIVSIISSFNVLRYNPFYFRQSFDIGLYVLFNVLVAFYISSEYKEKNRINSLLFVFMITGFIISIDALLNFYTGYDFFLGRVGAPFTRASIKASVGNVIFAANYIDMLLPIALYFLLAYNMNLTKFWQILVLKIFALISFLTGFVAVIVSQTRSEYLAIIIMSVMYVVFYFIWKKGKKCDSDRNVKKLTNVLFAILIVASIFLVVIYNTENPLTGQGKVNMTKRFEAMSSVSSKDERFLSWFTSLELWKDHKIFGSGIGTYQLLSLSKMGEYLKKHPELYYGWNNFKRAHNDYFQVLGETGTVGFVLIVLLLVILVYYFFTIPKKIDERDDLLLFLSLSISIVGFAIQSFFSFPGHLLPNALAATVFASLAIGPYFTKRKLKEVTGGKAILISILALTVSYSSTYLRWNHFISEVYFKDGNAAYLTFAKIIEEYPKASEYISSLESKLDALEKQQGEFSYLNKKVWEQQKIREYKNKNIPFNEFEIENQRIAQIENIRKQLKAQLEKIKMQKASMPALAKQYYTQAKEKLLKSVKINHTYGKSYFYLATLAVQEFEIENLKKNLDHNYKEIFNQEFSDFQKVVKVKHKWLSVLIPYIEKNKDILDKFDFATTQALIDSISLYETSLLCFNERNTYKALAMRFHSLHIMMRKLLSLIDEKQYKEEVKKLVVLTFDKYVEYAKKTIINMPGGWNRFPDWKNPNITKASRGEDIYRFFTGMIFKLQPPTVKPVSDFIYWLANMEIKAVKYMNLKGVWGVPNGVIDFLHASAFEYYKSGMMQEAIYLLEKLKDVYKSSYGMAEKQLSKYKKSLDNQINYLKEKYGKKIEDILTENSIPNSAIKVIKDEFERALDNANRDFQNYNYLSVETNYMKKVVLRNPSSWYDVPKNSVWGAIIVKHLNEFLSELQKMGVSTNIILSIREKIQNLINNPTYVSVYESYARFIAHYALIENDLKFNAEKLLDTYSKMTDNMWENVIDDWSNVLFDATPLKTKEEIFEYLKSISK</sequence>
<feature type="transmembrane region" description="Helical" evidence="6">
    <location>
        <begin position="371"/>
        <end position="390"/>
    </location>
</feature>
<keyword evidence="2 6" id="KW-0812">Transmembrane</keyword>
<dbReference type="EMBL" id="LBFC01000009">
    <property type="protein sequence ID" value="ONN27592.1"/>
    <property type="molecule type" value="Genomic_DNA"/>
</dbReference>
<feature type="transmembrane region" description="Helical" evidence="6">
    <location>
        <begin position="427"/>
        <end position="447"/>
    </location>
</feature>
<feature type="transmembrane region" description="Helical" evidence="6">
    <location>
        <begin position="88"/>
        <end position="110"/>
    </location>
</feature>
<feature type="transmembrane region" description="Helical" evidence="6">
    <location>
        <begin position="402"/>
        <end position="421"/>
    </location>
</feature>
<keyword evidence="4 6" id="KW-0472">Membrane</keyword>
<reference evidence="8 9" key="1">
    <citation type="submission" date="2015-06" db="EMBL/GenBank/DDBJ databases">
        <title>Genome sequencing of Thermotogales isolates from hydrothermal vents.</title>
        <authorList>
            <person name="Haverkamp T.H."/>
            <person name="Kublanov I.V."/>
            <person name="Nesbo C.L."/>
        </authorList>
    </citation>
    <scope>NUCLEOTIDE SEQUENCE [LARGE SCALE GENOMIC DNA]</scope>
    <source>
        <strain evidence="9">ik275mar</strain>
    </source>
</reference>
<organism evidence="8 9">
    <name type="scientific">Thermosipho affectus</name>
    <dbReference type="NCBI Taxonomy" id="660294"/>
    <lineage>
        <taxon>Bacteria</taxon>
        <taxon>Thermotogati</taxon>
        <taxon>Thermotogota</taxon>
        <taxon>Thermotogae</taxon>
        <taxon>Thermotogales</taxon>
        <taxon>Fervidobacteriaceae</taxon>
        <taxon>Thermosipho</taxon>
    </lineage>
</organism>
<feature type="domain" description="O-antigen ligase-related" evidence="7">
    <location>
        <begin position="209"/>
        <end position="379"/>
    </location>
</feature>
<evidence type="ECO:0000313" key="9">
    <source>
        <dbReference type="Proteomes" id="UP000242616"/>
    </source>
</evidence>
<evidence type="ECO:0000256" key="3">
    <source>
        <dbReference type="ARBA" id="ARBA00022989"/>
    </source>
</evidence>
<feature type="transmembrane region" description="Helical" evidence="6">
    <location>
        <begin position="226"/>
        <end position="243"/>
    </location>
</feature>
<keyword evidence="5" id="KW-0175">Coiled coil</keyword>
<feature type="transmembrane region" description="Helical" evidence="6">
    <location>
        <begin position="31"/>
        <end position="51"/>
    </location>
</feature>
<dbReference type="InterPro" id="IPR051533">
    <property type="entry name" value="WaaL-like"/>
</dbReference>
<comment type="subcellular location">
    <subcellularLocation>
        <location evidence="1">Membrane</location>
        <topology evidence="1">Multi-pass membrane protein</topology>
    </subcellularLocation>
</comment>
<dbReference type="Proteomes" id="UP000242616">
    <property type="component" value="Unassembled WGS sequence"/>
</dbReference>
<keyword evidence="3 6" id="KW-1133">Transmembrane helix</keyword>
<evidence type="ECO:0000256" key="6">
    <source>
        <dbReference type="SAM" id="Phobius"/>
    </source>
</evidence>